<dbReference type="InterPro" id="IPR037171">
    <property type="entry name" value="NagB/RpiA_transferase-like"/>
</dbReference>
<dbReference type="SUPFAM" id="SSF100950">
    <property type="entry name" value="NagB/RpiA/CoA transferase-like"/>
    <property type="match status" value="1"/>
</dbReference>
<comment type="similarity">
    <text evidence="4 7">Belongs to the glucosamine/galactosamine-6-phosphate isomerase family. 6-phosphogluconolactonase subfamily.</text>
</comment>
<comment type="function">
    <text evidence="2 7">Hydrolysis of 6-phosphogluconolactone to 6-phosphogluconate.</text>
</comment>
<evidence type="ECO:0000256" key="7">
    <source>
        <dbReference type="RuleBase" id="RU365095"/>
    </source>
</evidence>
<evidence type="ECO:0000313" key="10">
    <source>
        <dbReference type="Proteomes" id="UP000265691"/>
    </source>
</evidence>
<protein>
    <recommendedName>
        <fullName evidence="6 7">6-phosphogluconolactonase</fullName>
        <shortName evidence="7">6PGL</shortName>
        <ecNumber evidence="5 7">3.1.1.31</ecNumber>
    </recommendedName>
</protein>
<comment type="caution">
    <text evidence="9">The sequence shown here is derived from an EMBL/GenBank/DDBJ whole genome shotgun (WGS) entry which is preliminary data.</text>
</comment>
<dbReference type="GO" id="GO:0006098">
    <property type="term" value="P:pentose-phosphate shunt"/>
    <property type="evidence" value="ECO:0007669"/>
    <property type="project" value="UniProtKB-UniPathway"/>
</dbReference>
<dbReference type="RefSeq" id="WP_119524764.1">
    <property type="nucleotide sequence ID" value="NZ_NRHC01000031.1"/>
</dbReference>
<sequence>MTKILFKQGNYTIVEAEGDEQLSPVADKLLALSLEGGAKHISLFGGSTVFKLFAYLEKSGLAEKINWQNLHLWWNDERLVDYSSSESNYGELNRRYLSKLNIPAENIHPIKGLTDKELEYTYVIAEINRMVSLVKELIPANEQGIPSFDLIILGIGDDGHTASLFPAVFELDEDDLYVPAFHPLTMQPRISQSLQLINAAKEINFVASGEAKAKVLGQVVESIVGLLLLQEVVNDKNFDIYQIVREKFGNNEVLVHVGLKNQTTMYLDSAAAKEINVAALEKVQSTLK</sequence>
<dbReference type="EC" id="3.1.1.31" evidence="5 7"/>
<dbReference type="InterPro" id="IPR039104">
    <property type="entry name" value="6PGL"/>
</dbReference>
<dbReference type="Proteomes" id="UP000265691">
    <property type="component" value="Unassembled WGS sequence"/>
</dbReference>
<comment type="pathway">
    <text evidence="3 7">Carbohydrate degradation; pentose phosphate pathway; D-ribulose 5-phosphate from D-glucose 6-phosphate (oxidative stage): step 2/3.</text>
</comment>
<dbReference type="PANTHER" id="PTHR11054:SF0">
    <property type="entry name" value="6-PHOSPHOGLUCONOLACTONASE"/>
    <property type="match status" value="1"/>
</dbReference>
<comment type="catalytic activity">
    <reaction evidence="1 7">
        <text>6-phospho-D-glucono-1,5-lactone + H2O = 6-phospho-D-gluconate + H(+)</text>
        <dbReference type="Rhea" id="RHEA:12556"/>
        <dbReference type="ChEBI" id="CHEBI:15377"/>
        <dbReference type="ChEBI" id="CHEBI:15378"/>
        <dbReference type="ChEBI" id="CHEBI:57955"/>
        <dbReference type="ChEBI" id="CHEBI:58759"/>
        <dbReference type="EC" id="3.1.1.31"/>
    </reaction>
</comment>
<dbReference type="PANTHER" id="PTHR11054">
    <property type="entry name" value="6-PHOSPHOGLUCONOLACTONASE"/>
    <property type="match status" value="1"/>
</dbReference>
<dbReference type="EMBL" id="NRHC01000031">
    <property type="protein sequence ID" value="RIY33504.1"/>
    <property type="molecule type" value="Genomic_DNA"/>
</dbReference>
<reference evidence="9 10" key="1">
    <citation type="submission" date="2017-08" db="EMBL/GenBank/DDBJ databases">
        <title>Reclassification of Bisgaard taxon 37 and 44.</title>
        <authorList>
            <person name="Christensen H."/>
        </authorList>
    </citation>
    <scope>NUCLEOTIDE SEQUENCE [LARGE SCALE GENOMIC DNA]</scope>
    <source>
        <strain evidence="9 10">B96_3</strain>
    </source>
</reference>
<evidence type="ECO:0000256" key="6">
    <source>
        <dbReference type="ARBA" id="ARBA00020337"/>
    </source>
</evidence>
<dbReference type="InterPro" id="IPR006148">
    <property type="entry name" value="Glc/Gal-6P_isomerase"/>
</dbReference>
<dbReference type="OrthoDB" id="9810967at2"/>
<evidence type="ECO:0000256" key="3">
    <source>
        <dbReference type="ARBA" id="ARBA00004961"/>
    </source>
</evidence>
<dbReference type="GO" id="GO:0005975">
    <property type="term" value="P:carbohydrate metabolic process"/>
    <property type="evidence" value="ECO:0007669"/>
    <property type="project" value="UniProtKB-UniRule"/>
</dbReference>
<dbReference type="Pfam" id="PF01182">
    <property type="entry name" value="Glucosamine_iso"/>
    <property type="match status" value="1"/>
</dbReference>
<evidence type="ECO:0000256" key="5">
    <source>
        <dbReference type="ARBA" id="ARBA00013198"/>
    </source>
</evidence>
<name>A0A3A1YBC2_9GAMM</name>
<keyword evidence="10" id="KW-1185">Reference proteome</keyword>
<dbReference type="NCBIfam" id="TIGR01198">
    <property type="entry name" value="pgl"/>
    <property type="match status" value="1"/>
</dbReference>
<evidence type="ECO:0000259" key="8">
    <source>
        <dbReference type="Pfam" id="PF01182"/>
    </source>
</evidence>
<evidence type="ECO:0000256" key="2">
    <source>
        <dbReference type="ARBA" id="ARBA00002681"/>
    </source>
</evidence>
<gene>
    <name evidence="7 9" type="primary">pgl</name>
    <name evidence="9" type="ORF">CKF54_02785</name>
</gene>
<feature type="domain" description="Glucosamine/galactosamine-6-phosphate isomerase" evidence="8">
    <location>
        <begin position="31"/>
        <end position="221"/>
    </location>
</feature>
<accession>A0A3A1YBC2</accession>
<organism evidence="9 10">
    <name type="scientific">Psittacicella hinzii</name>
    <dbReference type="NCBI Taxonomy" id="2028575"/>
    <lineage>
        <taxon>Bacteria</taxon>
        <taxon>Pseudomonadati</taxon>
        <taxon>Pseudomonadota</taxon>
        <taxon>Gammaproteobacteria</taxon>
        <taxon>Pasteurellales</taxon>
        <taxon>Psittacicellaceae</taxon>
        <taxon>Psittacicella</taxon>
    </lineage>
</organism>
<dbReference type="UniPathway" id="UPA00115">
    <property type="reaction ID" value="UER00409"/>
</dbReference>
<evidence type="ECO:0000256" key="1">
    <source>
        <dbReference type="ARBA" id="ARBA00000832"/>
    </source>
</evidence>
<dbReference type="InterPro" id="IPR005900">
    <property type="entry name" value="6-phosphogluconolactonase_DevB"/>
</dbReference>
<keyword evidence="7" id="KW-0378">Hydrolase</keyword>
<dbReference type="CDD" id="cd01400">
    <property type="entry name" value="6PGL"/>
    <property type="match status" value="1"/>
</dbReference>
<dbReference type="GO" id="GO:0017057">
    <property type="term" value="F:6-phosphogluconolactonase activity"/>
    <property type="evidence" value="ECO:0007669"/>
    <property type="project" value="UniProtKB-UniRule"/>
</dbReference>
<evidence type="ECO:0000256" key="4">
    <source>
        <dbReference type="ARBA" id="ARBA00010662"/>
    </source>
</evidence>
<proteinExistence type="inferred from homology"/>
<dbReference type="Gene3D" id="3.40.50.1360">
    <property type="match status" value="1"/>
</dbReference>
<evidence type="ECO:0000313" key="9">
    <source>
        <dbReference type="EMBL" id="RIY33504.1"/>
    </source>
</evidence>
<dbReference type="AlphaFoldDB" id="A0A3A1YBC2"/>